<dbReference type="EMBL" id="JAOYFC010000002">
    <property type="protein sequence ID" value="MCV6825006.1"/>
    <property type="molecule type" value="Genomic_DNA"/>
</dbReference>
<feature type="region of interest" description="Disordered" evidence="1">
    <location>
        <begin position="211"/>
        <end position="233"/>
    </location>
</feature>
<accession>A0AAE3J1R0</accession>
<keyword evidence="3" id="KW-1185">Reference proteome</keyword>
<organism evidence="2 3">
    <name type="scientific">Halocynthiibacter halioticoli</name>
    <dbReference type="NCBI Taxonomy" id="2986804"/>
    <lineage>
        <taxon>Bacteria</taxon>
        <taxon>Pseudomonadati</taxon>
        <taxon>Pseudomonadota</taxon>
        <taxon>Alphaproteobacteria</taxon>
        <taxon>Rhodobacterales</taxon>
        <taxon>Paracoccaceae</taxon>
        <taxon>Halocynthiibacter</taxon>
    </lineage>
</organism>
<dbReference type="Proteomes" id="UP001208041">
    <property type="component" value="Unassembled WGS sequence"/>
</dbReference>
<dbReference type="AlphaFoldDB" id="A0AAE3J1R0"/>
<evidence type="ECO:0000313" key="3">
    <source>
        <dbReference type="Proteomes" id="UP001208041"/>
    </source>
</evidence>
<feature type="region of interest" description="Disordered" evidence="1">
    <location>
        <begin position="64"/>
        <end position="140"/>
    </location>
</feature>
<comment type="caution">
    <text evidence="2">The sequence shown here is derived from an EMBL/GenBank/DDBJ whole genome shotgun (WGS) entry which is preliminary data.</text>
</comment>
<evidence type="ECO:0000256" key="1">
    <source>
        <dbReference type="SAM" id="MobiDB-lite"/>
    </source>
</evidence>
<protein>
    <submittedName>
        <fullName evidence="2">Uncharacterized protein</fullName>
    </submittedName>
</protein>
<evidence type="ECO:0000313" key="2">
    <source>
        <dbReference type="EMBL" id="MCV6825006.1"/>
    </source>
</evidence>
<name>A0AAE3J1R0_9RHOB</name>
<sequence length="301" mass="33452">MSDSVTNVEVEDVISSIRRLFKEDKPQRDDDVVAKTEKASVLELKSDKPLAEAKPRDALVLTPAFRVNESQESEAKPVRELESADDSAASENRETEKPRKALFRHRTDPLVLSTPLSDEQIKDDTPSASSSSDELRADISRAQSRLEATIAELEAAISGQQSDWEPDGSEIAGSTPETQPLEEVDDEIDAELARALTPSEQPIDIAFMRRQKAQESKPVLQPVETPAQDDTAANVHEIVPQPTTENLPQEESAFDEEALRELVSEIVRSELQGALGERITRNVRKLVRREIHRIVSSPDFD</sequence>
<reference evidence="2" key="1">
    <citation type="submission" date="2022-10" db="EMBL/GenBank/DDBJ databases">
        <authorList>
            <person name="Yue Y."/>
        </authorList>
    </citation>
    <scope>NUCLEOTIDE SEQUENCE</scope>
    <source>
        <strain evidence="2">Z654</strain>
    </source>
</reference>
<feature type="region of interest" description="Disordered" evidence="1">
    <location>
        <begin position="156"/>
        <end position="181"/>
    </location>
</feature>
<dbReference type="RefSeq" id="WP_263953856.1">
    <property type="nucleotide sequence ID" value="NZ_JAOYFC010000002.1"/>
</dbReference>
<feature type="compositionally biased region" description="Basic and acidic residues" evidence="1">
    <location>
        <begin position="73"/>
        <end position="82"/>
    </location>
</feature>
<proteinExistence type="predicted"/>
<gene>
    <name evidence="2" type="ORF">OH136_10610</name>
</gene>